<dbReference type="AlphaFoldDB" id="A0AAD9JP17"/>
<name>A0AAD9JP17_RIDPI</name>
<sequence length="111" mass="13017">MEDKHKTDCVYQIPCKTCNVYYIGETFGTRVDENKKEVETVTTGRFTRETKHRSAITDHADRHKCVIDWEGAKVVDKESNRCARWIKEAIWIRKTEPTVSRDEGGYKVRHV</sequence>
<proteinExistence type="predicted"/>
<accession>A0AAD9JP17</accession>
<evidence type="ECO:0000313" key="1">
    <source>
        <dbReference type="EMBL" id="KAK2155520.1"/>
    </source>
</evidence>
<keyword evidence="2" id="KW-1185">Reference proteome</keyword>
<dbReference type="Proteomes" id="UP001209878">
    <property type="component" value="Unassembled WGS sequence"/>
</dbReference>
<protein>
    <submittedName>
        <fullName evidence="1">Uncharacterized protein</fullName>
    </submittedName>
</protein>
<comment type="caution">
    <text evidence="1">The sequence shown here is derived from an EMBL/GenBank/DDBJ whole genome shotgun (WGS) entry which is preliminary data.</text>
</comment>
<dbReference type="EMBL" id="JAODUO010002064">
    <property type="protein sequence ID" value="KAK2155520.1"/>
    <property type="molecule type" value="Genomic_DNA"/>
</dbReference>
<evidence type="ECO:0000313" key="2">
    <source>
        <dbReference type="Proteomes" id="UP001209878"/>
    </source>
</evidence>
<reference evidence="1" key="1">
    <citation type="journal article" date="2023" name="Mol. Biol. Evol.">
        <title>Third-Generation Sequencing Reveals the Adaptive Role of the Epigenome in Three Deep-Sea Polychaetes.</title>
        <authorList>
            <person name="Perez M."/>
            <person name="Aroh O."/>
            <person name="Sun Y."/>
            <person name="Lan Y."/>
            <person name="Juniper S.K."/>
            <person name="Young C.R."/>
            <person name="Angers B."/>
            <person name="Qian P.Y."/>
        </authorList>
    </citation>
    <scope>NUCLEOTIDE SEQUENCE</scope>
    <source>
        <strain evidence="1">R07B-5</strain>
    </source>
</reference>
<organism evidence="1 2">
    <name type="scientific">Ridgeia piscesae</name>
    <name type="common">Tubeworm</name>
    <dbReference type="NCBI Taxonomy" id="27915"/>
    <lineage>
        <taxon>Eukaryota</taxon>
        <taxon>Metazoa</taxon>
        <taxon>Spiralia</taxon>
        <taxon>Lophotrochozoa</taxon>
        <taxon>Annelida</taxon>
        <taxon>Polychaeta</taxon>
        <taxon>Sedentaria</taxon>
        <taxon>Canalipalpata</taxon>
        <taxon>Sabellida</taxon>
        <taxon>Siboglinidae</taxon>
        <taxon>Ridgeia</taxon>
    </lineage>
</organism>
<gene>
    <name evidence="1" type="ORF">NP493_2066g00015</name>
</gene>